<gene>
    <name evidence="3" type="primary">20199618</name>
    <name evidence="2" type="ORF">HELRODRAFT_162506</name>
</gene>
<reference evidence="4" key="1">
    <citation type="submission" date="2012-12" db="EMBL/GenBank/DDBJ databases">
        <authorList>
            <person name="Hellsten U."/>
            <person name="Grimwood J."/>
            <person name="Chapman J.A."/>
            <person name="Shapiro H."/>
            <person name="Aerts A."/>
            <person name="Otillar R.P."/>
            <person name="Terry A.Y."/>
            <person name="Boore J.L."/>
            <person name="Simakov O."/>
            <person name="Marletaz F."/>
            <person name="Cho S.-J."/>
            <person name="Edsinger-Gonzales E."/>
            <person name="Havlak P."/>
            <person name="Kuo D.-H."/>
            <person name="Larsson T."/>
            <person name="Lv J."/>
            <person name="Arendt D."/>
            <person name="Savage R."/>
            <person name="Osoegawa K."/>
            <person name="de Jong P."/>
            <person name="Lindberg D.R."/>
            <person name="Seaver E.C."/>
            <person name="Weisblat D.A."/>
            <person name="Putnam N.H."/>
            <person name="Grigoriev I.V."/>
            <person name="Rokhsar D.S."/>
        </authorList>
    </citation>
    <scope>NUCLEOTIDE SEQUENCE</scope>
</reference>
<sequence>MASHISHIIAKGFQTSYALKTFRSRGLRGIKICDITESLITSGIKYAAPSWSGFATQQQLQQLQSLLKKLIRFNYLPASYPIVTQIFETLDSRLFKKVENNNNHVIHPRLPPNKTTTHNLRQRKHNHQVATHST</sequence>
<dbReference type="InParanoid" id="T1ESR8"/>
<dbReference type="EMBL" id="KB097143">
    <property type="protein sequence ID" value="ESN99027.1"/>
    <property type="molecule type" value="Genomic_DNA"/>
</dbReference>
<reference evidence="2 4" key="2">
    <citation type="journal article" date="2013" name="Nature">
        <title>Insights into bilaterian evolution from three spiralian genomes.</title>
        <authorList>
            <person name="Simakov O."/>
            <person name="Marletaz F."/>
            <person name="Cho S.J."/>
            <person name="Edsinger-Gonzales E."/>
            <person name="Havlak P."/>
            <person name="Hellsten U."/>
            <person name="Kuo D.H."/>
            <person name="Larsson T."/>
            <person name="Lv J."/>
            <person name="Arendt D."/>
            <person name="Savage R."/>
            <person name="Osoegawa K."/>
            <person name="de Jong P."/>
            <person name="Grimwood J."/>
            <person name="Chapman J.A."/>
            <person name="Shapiro H."/>
            <person name="Aerts A."/>
            <person name="Otillar R.P."/>
            <person name="Terry A.Y."/>
            <person name="Boore J.L."/>
            <person name="Grigoriev I.V."/>
            <person name="Lindberg D.R."/>
            <person name="Seaver E.C."/>
            <person name="Weisblat D.A."/>
            <person name="Putnam N.H."/>
            <person name="Rokhsar D.S."/>
        </authorList>
    </citation>
    <scope>NUCLEOTIDE SEQUENCE</scope>
</reference>
<organism evidence="3 4">
    <name type="scientific">Helobdella robusta</name>
    <name type="common">Californian leech</name>
    <dbReference type="NCBI Taxonomy" id="6412"/>
    <lineage>
        <taxon>Eukaryota</taxon>
        <taxon>Metazoa</taxon>
        <taxon>Spiralia</taxon>
        <taxon>Lophotrochozoa</taxon>
        <taxon>Annelida</taxon>
        <taxon>Clitellata</taxon>
        <taxon>Hirudinea</taxon>
        <taxon>Rhynchobdellida</taxon>
        <taxon>Glossiphoniidae</taxon>
        <taxon>Helobdella</taxon>
    </lineage>
</organism>
<dbReference type="GeneID" id="20199618"/>
<evidence type="ECO:0000313" key="4">
    <source>
        <dbReference type="Proteomes" id="UP000015101"/>
    </source>
</evidence>
<evidence type="ECO:0000313" key="3">
    <source>
        <dbReference type="EnsemblMetazoa" id="HelroP162506"/>
    </source>
</evidence>
<dbReference type="KEGG" id="hro:HELRODRAFT_162506"/>
<dbReference type="EMBL" id="AMQM01001100">
    <property type="status" value="NOT_ANNOTATED_CDS"/>
    <property type="molecule type" value="Genomic_DNA"/>
</dbReference>
<keyword evidence="4" id="KW-1185">Reference proteome</keyword>
<reference evidence="3" key="3">
    <citation type="submission" date="2015-06" db="UniProtKB">
        <authorList>
            <consortium name="EnsemblMetazoa"/>
        </authorList>
    </citation>
    <scope>IDENTIFICATION</scope>
</reference>
<dbReference type="AlphaFoldDB" id="T1ESR8"/>
<evidence type="ECO:0000313" key="2">
    <source>
        <dbReference type="EMBL" id="ESN99027.1"/>
    </source>
</evidence>
<dbReference type="Proteomes" id="UP000015101">
    <property type="component" value="Unassembled WGS sequence"/>
</dbReference>
<protein>
    <submittedName>
        <fullName evidence="2 3">Uncharacterized protein</fullName>
    </submittedName>
</protein>
<evidence type="ECO:0000256" key="1">
    <source>
        <dbReference type="SAM" id="MobiDB-lite"/>
    </source>
</evidence>
<dbReference type="HOGENOM" id="CLU_154822_0_0_1"/>
<proteinExistence type="predicted"/>
<feature type="region of interest" description="Disordered" evidence="1">
    <location>
        <begin position="110"/>
        <end position="134"/>
    </location>
</feature>
<accession>T1ESR8</accession>
<dbReference type="RefSeq" id="XP_009022940.1">
    <property type="nucleotide sequence ID" value="XM_009024692.1"/>
</dbReference>
<dbReference type="CTD" id="20199618"/>
<dbReference type="EnsemblMetazoa" id="HelroT162506">
    <property type="protein sequence ID" value="HelroP162506"/>
    <property type="gene ID" value="HelroG162506"/>
</dbReference>
<name>T1ESR8_HELRO</name>